<dbReference type="KEGG" id="elut:CKA38_14815"/>
<sequence length="253" mass="27869">MKTILLLSSLWLTAMMFAAGEISVAQTSSGTALHVDIHDILVKKDEYSILPQLPAKENSDFVRSSTITPQPRPRLTAELMARAQAPRPKAPPPAPSEAVEVDPDIVIMERMVVTSKPVRDIEIRIAEIDDLIARKTMLTVPTKLDEVLNHPRLFWGFFGGGSYKARADYAKSAIQQLEYQKKLLLIMRATVVREEYERYKAMAAEVKAEQRPAGPEPLGDPTSKVQSVSPSRAPASAEKTIVIPVSQQGGLSK</sequence>
<dbReference type="Proteomes" id="UP000244896">
    <property type="component" value="Chromosome"/>
</dbReference>
<protein>
    <submittedName>
        <fullName evidence="3">Uncharacterized protein</fullName>
    </submittedName>
</protein>
<feature type="signal peptide" evidence="2">
    <location>
        <begin position="1"/>
        <end position="18"/>
    </location>
</feature>
<name>A0A2U8E673_9BACT</name>
<evidence type="ECO:0000313" key="3">
    <source>
        <dbReference type="EMBL" id="AWI10357.1"/>
    </source>
</evidence>
<keyword evidence="2" id="KW-0732">Signal</keyword>
<reference evidence="3 4" key="1">
    <citation type="journal article" date="2018" name="Syst. Appl. Microbiol.">
        <title>Ereboglobus luteus gen. nov. sp. nov. from cockroach guts, and new insights into the oxygen relationship of the genera Opitutus and Didymococcus (Verrucomicrobia: Opitutaceae).</title>
        <authorList>
            <person name="Tegtmeier D."/>
            <person name="Belitz A."/>
            <person name="Radek R."/>
            <person name="Heimerl T."/>
            <person name="Brune A."/>
        </authorList>
    </citation>
    <scope>NUCLEOTIDE SEQUENCE [LARGE SCALE GENOMIC DNA]</scope>
    <source>
        <strain evidence="3 4">Ho45</strain>
    </source>
</reference>
<accession>A0A2U8E673</accession>
<feature type="region of interest" description="Disordered" evidence="1">
    <location>
        <begin position="206"/>
        <end position="253"/>
    </location>
</feature>
<evidence type="ECO:0000256" key="1">
    <source>
        <dbReference type="SAM" id="MobiDB-lite"/>
    </source>
</evidence>
<proteinExistence type="predicted"/>
<dbReference type="AlphaFoldDB" id="A0A2U8E673"/>
<evidence type="ECO:0000313" key="4">
    <source>
        <dbReference type="Proteomes" id="UP000244896"/>
    </source>
</evidence>
<keyword evidence="4" id="KW-1185">Reference proteome</keyword>
<organism evidence="3 4">
    <name type="scientific">Ereboglobus luteus</name>
    <dbReference type="NCBI Taxonomy" id="1796921"/>
    <lineage>
        <taxon>Bacteria</taxon>
        <taxon>Pseudomonadati</taxon>
        <taxon>Verrucomicrobiota</taxon>
        <taxon>Opitutia</taxon>
        <taxon>Opitutales</taxon>
        <taxon>Opitutaceae</taxon>
        <taxon>Ereboglobus</taxon>
    </lineage>
</organism>
<dbReference type="EMBL" id="CP023004">
    <property type="protein sequence ID" value="AWI10357.1"/>
    <property type="molecule type" value="Genomic_DNA"/>
</dbReference>
<feature type="chain" id="PRO_5015956600" evidence="2">
    <location>
        <begin position="19"/>
        <end position="253"/>
    </location>
</feature>
<evidence type="ECO:0000256" key="2">
    <source>
        <dbReference type="SAM" id="SignalP"/>
    </source>
</evidence>
<gene>
    <name evidence="3" type="ORF">CKA38_14815</name>
</gene>